<keyword evidence="1" id="KW-0934">Plastid</keyword>
<organism evidence="1">
    <name type="scientific">Acrochaetium secundatum</name>
    <dbReference type="NCBI Taxonomy" id="209631"/>
    <lineage>
        <taxon>Eukaryota</taxon>
        <taxon>Rhodophyta</taxon>
        <taxon>Florideophyceae</taxon>
        <taxon>Nemaliophycidae</taxon>
        <taxon>Acrochaetiales</taxon>
        <taxon>Acrochaetiaceae</taxon>
        <taxon>Acrochaetium</taxon>
    </lineage>
</organism>
<proteinExistence type="predicted"/>
<dbReference type="GeneID" id="40138473"/>
<name>A0A4D6BMB1_9FLOR</name>
<dbReference type="CDD" id="cd00565">
    <property type="entry name" value="Ubl_ThiS"/>
    <property type="match status" value="1"/>
</dbReference>
<dbReference type="InterPro" id="IPR010035">
    <property type="entry name" value="Thi_S"/>
</dbReference>
<dbReference type="InterPro" id="IPR003749">
    <property type="entry name" value="ThiS/MoaD-like"/>
</dbReference>
<dbReference type="RefSeq" id="YP_009628585.1">
    <property type="nucleotide sequence ID" value="NC_042170.1"/>
</dbReference>
<accession>A0A4D6BMB1</accession>
<dbReference type="Pfam" id="PF02597">
    <property type="entry name" value="ThiS"/>
    <property type="match status" value="1"/>
</dbReference>
<gene>
    <name evidence="1" type="primary">thiS</name>
</gene>
<dbReference type="SUPFAM" id="SSF54285">
    <property type="entry name" value="MoaD/ThiS"/>
    <property type="match status" value="1"/>
</dbReference>
<reference evidence="1" key="1">
    <citation type="journal article" date="2019" name="Phycologia">
        <title>Chloroplast and mitochondrial genomes of Balbiania investiens (Balbianiales, Nemaliophycidae).</title>
        <authorList>
            <person name="Evans J.R."/>
            <person name="StAmour N."/>
            <person name="Verbruggen H."/>
            <person name="Salomaki E.D."/>
            <person name="Vis M.L."/>
        </authorList>
    </citation>
    <scope>NUCLEOTIDE SEQUENCE</scope>
</reference>
<evidence type="ECO:0000313" key="1">
    <source>
        <dbReference type="EMBL" id="QBX88368.1"/>
    </source>
</evidence>
<geneLocation type="plastid" evidence="1"/>
<dbReference type="NCBIfam" id="TIGR01683">
    <property type="entry name" value="thiS"/>
    <property type="match status" value="1"/>
</dbReference>
<dbReference type="InterPro" id="IPR012675">
    <property type="entry name" value="Beta-grasp_dom_sf"/>
</dbReference>
<sequence length="71" mass="8211">MRNQYFTIQINGEPFHCMNQMSLNNVLSYLEIDLSFSLVEYNNEIIPDDKLQQIFVENNDKVEIITIVGGG</sequence>
<protein>
    <submittedName>
        <fullName evidence="1">Thiamine biosynthesis protein</fullName>
    </submittedName>
</protein>
<dbReference type="PANTHER" id="PTHR34472:SF1">
    <property type="entry name" value="SULFUR CARRIER PROTEIN THIS"/>
    <property type="match status" value="1"/>
</dbReference>
<dbReference type="AlphaFoldDB" id="A0A4D6BMB1"/>
<dbReference type="PANTHER" id="PTHR34472">
    <property type="entry name" value="SULFUR CARRIER PROTEIN THIS"/>
    <property type="match status" value="1"/>
</dbReference>
<dbReference type="InterPro" id="IPR016155">
    <property type="entry name" value="Mopterin_synth/thiamin_S_b"/>
</dbReference>
<dbReference type="Gene3D" id="3.10.20.30">
    <property type="match status" value="1"/>
</dbReference>
<dbReference type="EMBL" id="MH026107">
    <property type="protein sequence ID" value="QBX88368.1"/>
    <property type="molecule type" value="Genomic_DNA"/>
</dbReference>